<name>A0A482W1J8_ASBVE</name>
<dbReference type="Proteomes" id="UP000292052">
    <property type="component" value="Unassembled WGS sequence"/>
</dbReference>
<reference evidence="1 2" key="1">
    <citation type="submission" date="2017-03" db="EMBL/GenBank/DDBJ databases">
        <title>Genome of the blue death feigning beetle - Asbolus verrucosus.</title>
        <authorList>
            <person name="Rider S.D."/>
        </authorList>
    </citation>
    <scope>NUCLEOTIDE SEQUENCE [LARGE SCALE GENOMIC DNA]</scope>
    <source>
        <strain evidence="1">Butters</strain>
        <tissue evidence="1">Head and leg muscle</tissue>
    </source>
</reference>
<proteinExistence type="predicted"/>
<evidence type="ECO:0000313" key="2">
    <source>
        <dbReference type="Proteomes" id="UP000292052"/>
    </source>
</evidence>
<gene>
    <name evidence="1" type="ORF">BDFB_001972</name>
</gene>
<keyword evidence="2" id="KW-1185">Reference proteome</keyword>
<dbReference type="EMBL" id="QDEB01038897">
    <property type="protein sequence ID" value="RZC38914.1"/>
    <property type="molecule type" value="Genomic_DNA"/>
</dbReference>
<accession>A0A482W1J8</accession>
<organism evidence="1 2">
    <name type="scientific">Asbolus verrucosus</name>
    <name type="common">Desert ironclad beetle</name>
    <dbReference type="NCBI Taxonomy" id="1661398"/>
    <lineage>
        <taxon>Eukaryota</taxon>
        <taxon>Metazoa</taxon>
        <taxon>Ecdysozoa</taxon>
        <taxon>Arthropoda</taxon>
        <taxon>Hexapoda</taxon>
        <taxon>Insecta</taxon>
        <taxon>Pterygota</taxon>
        <taxon>Neoptera</taxon>
        <taxon>Endopterygota</taxon>
        <taxon>Coleoptera</taxon>
        <taxon>Polyphaga</taxon>
        <taxon>Cucujiformia</taxon>
        <taxon>Tenebrionidae</taxon>
        <taxon>Pimeliinae</taxon>
        <taxon>Asbolus</taxon>
    </lineage>
</organism>
<sequence length="8" mass="889">MLATKLVN</sequence>
<evidence type="ECO:0000313" key="1">
    <source>
        <dbReference type="EMBL" id="RZC38914.1"/>
    </source>
</evidence>
<protein>
    <submittedName>
        <fullName evidence="1">Uncharacterized protein</fullName>
    </submittedName>
</protein>
<comment type="caution">
    <text evidence="1">The sequence shown here is derived from an EMBL/GenBank/DDBJ whole genome shotgun (WGS) entry which is preliminary data.</text>
</comment>